<dbReference type="InterPro" id="IPR034603">
    <property type="entry name" value="Dipeptide_epimerase"/>
</dbReference>
<evidence type="ECO:0000256" key="1">
    <source>
        <dbReference type="ARBA" id="ARBA00008031"/>
    </source>
</evidence>
<dbReference type="InterPro" id="IPR036849">
    <property type="entry name" value="Enolase-like_C_sf"/>
</dbReference>
<feature type="binding site" evidence="5">
    <location>
        <position position="260"/>
    </location>
    <ligand>
        <name>Mg(2+)</name>
        <dbReference type="ChEBI" id="CHEBI:18420"/>
    </ligand>
</feature>
<evidence type="ECO:0000313" key="9">
    <source>
        <dbReference type="Proteomes" id="UP000036367"/>
    </source>
</evidence>
<dbReference type="Gene3D" id="3.30.390.10">
    <property type="entry name" value="Enolase-like, N-terminal domain"/>
    <property type="match status" value="1"/>
</dbReference>
<dbReference type="GO" id="GO:0046872">
    <property type="term" value="F:metal ion binding"/>
    <property type="evidence" value="ECO:0007669"/>
    <property type="project" value="UniProtKB-KW"/>
</dbReference>
<dbReference type="SFLD" id="SFLDG00180">
    <property type="entry name" value="muconate_cycloisomerase"/>
    <property type="match status" value="1"/>
</dbReference>
<organism evidence="8 9">
    <name type="scientific">Rhodopirellula islandica</name>
    <dbReference type="NCBI Taxonomy" id="595434"/>
    <lineage>
        <taxon>Bacteria</taxon>
        <taxon>Pseudomonadati</taxon>
        <taxon>Planctomycetota</taxon>
        <taxon>Planctomycetia</taxon>
        <taxon>Pirellulales</taxon>
        <taxon>Pirellulaceae</taxon>
        <taxon>Rhodopirellula</taxon>
    </lineage>
</organism>
<dbReference type="EC" id="5.1.1.-" evidence="6"/>
<dbReference type="SMART" id="SM00922">
    <property type="entry name" value="MR_MLE"/>
    <property type="match status" value="1"/>
</dbReference>
<dbReference type="InterPro" id="IPR029017">
    <property type="entry name" value="Enolase-like_N"/>
</dbReference>
<feature type="binding site" evidence="5">
    <location>
        <position position="235"/>
    </location>
    <ligand>
        <name>Mg(2+)</name>
        <dbReference type="ChEBI" id="CHEBI:18420"/>
    </ligand>
</feature>
<comment type="cofactor">
    <cofactor evidence="5 6">
        <name>Mg(2+)</name>
        <dbReference type="ChEBI" id="CHEBI:18420"/>
    </cofactor>
    <text evidence="5 6">Binds 1 Mg(2+) ion per subunit.</text>
</comment>
<keyword evidence="2 5" id="KW-0479">Metal-binding</keyword>
<reference evidence="8" key="1">
    <citation type="submission" date="2015-05" db="EMBL/GenBank/DDBJ databases">
        <title>Permanent draft genome of Rhodopirellula islandicus K833.</title>
        <authorList>
            <person name="Kizina J."/>
            <person name="Richter M."/>
            <person name="Glockner F.O."/>
            <person name="Harder J."/>
        </authorList>
    </citation>
    <scope>NUCLEOTIDE SEQUENCE [LARGE SCALE GENOMIC DNA]</scope>
    <source>
        <strain evidence="8">K833</strain>
    </source>
</reference>
<dbReference type="GO" id="GO:0016855">
    <property type="term" value="F:racemase and epimerase activity, acting on amino acids and derivatives"/>
    <property type="evidence" value="ECO:0007669"/>
    <property type="project" value="UniProtKB-UniRule"/>
</dbReference>
<evidence type="ECO:0000256" key="4">
    <source>
        <dbReference type="ARBA" id="ARBA00023235"/>
    </source>
</evidence>
<sequence length="395" mass="43617">MQVTELTAFLVPLPLKREIKHASFTRTESINLLIRCKLANGTIGWGEGVPRPYVTGETPEGCLQQLSRSDLQPALTRPASNWPDVISICDELEFHNEADDPRGCGSNSLRCAVELSLLDAFGKHFGQPVSAVVPHVAEAAEIHLKQPRVRYSTTITSSGAKSERISALKMRAYGFAQCKIKVGVNGQDDPSRVARIRRWIGRNVDLRLDANEAWRPEEVIEKMRPLREFGVTCIEQPVAHDEVDALASLRESIGVPIMLDESLTSRMDAKRAIELGTCDLFNLRLSKCGGFLSCLRLAALARASGLGYQLGCHPGESGVLSAAGRHWSSSVRDIRYLEGSYDRHLLTTLPTQEDITFRYGGWAPALDSPGLGVTIREDWLRQNAKAERTFVVDAQ</sequence>
<dbReference type="Gene3D" id="3.20.20.120">
    <property type="entry name" value="Enolase-like C-terminal domain"/>
    <property type="match status" value="1"/>
</dbReference>
<dbReference type="AlphaFoldDB" id="A0A0J1BLA5"/>
<evidence type="ECO:0000256" key="2">
    <source>
        <dbReference type="ARBA" id="ARBA00022723"/>
    </source>
</evidence>
<keyword evidence="9" id="KW-1185">Reference proteome</keyword>
<proteinExistence type="inferred from homology"/>
<dbReference type="PANTHER" id="PTHR48073:SF2">
    <property type="entry name" value="O-SUCCINYLBENZOATE SYNTHASE"/>
    <property type="match status" value="1"/>
</dbReference>
<dbReference type="EMBL" id="LECT01000006">
    <property type="protein sequence ID" value="KLU07310.1"/>
    <property type="molecule type" value="Genomic_DNA"/>
</dbReference>
<dbReference type="SUPFAM" id="SSF54826">
    <property type="entry name" value="Enolase N-terminal domain-like"/>
    <property type="match status" value="1"/>
</dbReference>
<dbReference type="SUPFAM" id="SSF51604">
    <property type="entry name" value="Enolase C-terminal domain-like"/>
    <property type="match status" value="1"/>
</dbReference>
<comment type="similarity">
    <text evidence="1 6">Belongs to the mandelate racemase/muconate lactonizing enzyme family.</text>
</comment>
<accession>A0A0J1BLA5</accession>
<evidence type="ECO:0000256" key="6">
    <source>
        <dbReference type="RuleBase" id="RU366006"/>
    </source>
</evidence>
<dbReference type="Pfam" id="PF13378">
    <property type="entry name" value="MR_MLE_C"/>
    <property type="match status" value="1"/>
</dbReference>
<protein>
    <recommendedName>
        <fullName evidence="6">Dipeptide epimerase</fullName>
        <ecNumber evidence="6">5.1.1.-</ecNumber>
    </recommendedName>
</protein>
<keyword evidence="3 5" id="KW-0460">Magnesium</keyword>
<dbReference type="OrthoDB" id="9775391at2"/>
<dbReference type="InterPro" id="IPR029065">
    <property type="entry name" value="Enolase_C-like"/>
</dbReference>
<evidence type="ECO:0000259" key="7">
    <source>
        <dbReference type="SMART" id="SM00922"/>
    </source>
</evidence>
<dbReference type="PATRIC" id="fig|595434.4.peg.372"/>
<dbReference type="Proteomes" id="UP000036367">
    <property type="component" value="Unassembled WGS sequence"/>
</dbReference>
<keyword evidence="4 6" id="KW-0413">Isomerase</keyword>
<feature type="binding site" evidence="5">
    <location>
        <position position="209"/>
    </location>
    <ligand>
        <name>Mg(2+)</name>
        <dbReference type="ChEBI" id="CHEBI:18420"/>
    </ligand>
</feature>
<evidence type="ECO:0000313" key="8">
    <source>
        <dbReference type="EMBL" id="KLU07310.1"/>
    </source>
</evidence>
<dbReference type="CDD" id="cd03319">
    <property type="entry name" value="L-Ala-DL-Glu_epimerase"/>
    <property type="match status" value="1"/>
</dbReference>
<comment type="caution">
    <text evidence="8">The sequence shown here is derived from an EMBL/GenBank/DDBJ whole genome shotgun (WGS) entry which is preliminary data.</text>
</comment>
<name>A0A0J1BLA5_RHOIS</name>
<dbReference type="RefSeq" id="WP_047812497.1">
    <property type="nucleotide sequence ID" value="NZ_LECT01000006.1"/>
</dbReference>
<dbReference type="InterPro" id="IPR013342">
    <property type="entry name" value="Mandelate_racemase_C"/>
</dbReference>
<evidence type="ECO:0000256" key="3">
    <source>
        <dbReference type="ARBA" id="ARBA00022842"/>
    </source>
</evidence>
<dbReference type="PANTHER" id="PTHR48073">
    <property type="entry name" value="O-SUCCINYLBENZOATE SYNTHASE-RELATED"/>
    <property type="match status" value="1"/>
</dbReference>
<evidence type="ECO:0000256" key="5">
    <source>
        <dbReference type="PIRSR" id="PIRSR634603-3"/>
    </source>
</evidence>
<dbReference type="SFLD" id="SFLDS00001">
    <property type="entry name" value="Enolase"/>
    <property type="match status" value="1"/>
</dbReference>
<gene>
    <name evidence="8" type="ORF">RISK_000388</name>
</gene>
<feature type="domain" description="Mandelate racemase/muconate lactonizing enzyme C-terminal" evidence="7">
    <location>
        <begin position="161"/>
        <end position="256"/>
    </location>
</feature>
<dbReference type="STRING" id="595434.RISK_000388"/>